<gene>
    <name evidence="8" type="ORF">CH362_16145</name>
</gene>
<dbReference type="RefSeq" id="WP_100711360.1">
    <property type="nucleotide sequence ID" value="NZ_NPDR01000008.1"/>
</dbReference>
<feature type="transmembrane region" description="Helical" evidence="7">
    <location>
        <begin position="138"/>
        <end position="169"/>
    </location>
</feature>
<keyword evidence="4 7" id="KW-0812">Transmembrane</keyword>
<organism evidence="8 9">
    <name type="scientific">Leptospira saintgironsiae</name>
    <dbReference type="NCBI Taxonomy" id="2023183"/>
    <lineage>
        <taxon>Bacteria</taxon>
        <taxon>Pseudomonadati</taxon>
        <taxon>Spirochaetota</taxon>
        <taxon>Spirochaetia</taxon>
        <taxon>Leptospirales</taxon>
        <taxon>Leptospiraceae</taxon>
        <taxon>Leptospira</taxon>
    </lineage>
</organism>
<dbReference type="NCBIfam" id="TIGR00937">
    <property type="entry name" value="2A51"/>
    <property type="match status" value="1"/>
</dbReference>
<evidence type="ECO:0000313" key="8">
    <source>
        <dbReference type="EMBL" id="PJZ48052.1"/>
    </source>
</evidence>
<evidence type="ECO:0000256" key="1">
    <source>
        <dbReference type="ARBA" id="ARBA00004651"/>
    </source>
</evidence>
<feature type="transmembrane region" description="Helical" evidence="7">
    <location>
        <begin position="222"/>
        <end position="240"/>
    </location>
</feature>
<protein>
    <submittedName>
        <fullName evidence="8">Chromate transporter</fullName>
    </submittedName>
</protein>
<evidence type="ECO:0000256" key="5">
    <source>
        <dbReference type="ARBA" id="ARBA00022989"/>
    </source>
</evidence>
<dbReference type="PIRSF" id="PIRSF004810">
    <property type="entry name" value="ChrA"/>
    <property type="match status" value="1"/>
</dbReference>
<keyword evidence="6 7" id="KW-0472">Membrane</keyword>
<dbReference type="PANTHER" id="PTHR33567">
    <property type="entry name" value="CHROMATE ION TRANSPORTER (EUROFUNG)"/>
    <property type="match status" value="1"/>
</dbReference>
<evidence type="ECO:0000256" key="7">
    <source>
        <dbReference type="SAM" id="Phobius"/>
    </source>
</evidence>
<reference evidence="8 9" key="1">
    <citation type="submission" date="2017-07" db="EMBL/GenBank/DDBJ databases">
        <title>Leptospira spp. isolated from tropical soils.</title>
        <authorList>
            <person name="Thibeaux R."/>
            <person name="Iraola G."/>
            <person name="Ferres I."/>
            <person name="Bierque E."/>
            <person name="Girault D."/>
            <person name="Soupe-Gilbert M.-E."/>
            <person name="Picardeau M."/>
            <person name="Goarant C."/>
        </authorList>
    </citation>
    <scope>NUCLEOTIDE SEQUENCE [LARGE SCALE GENOMIC DNA]</scope>
    <source>
        <strain evidence="8 9">FH4-C-A2</strain>
    </source>
</reference>
<proteinExistence type="inferred from homology"/>
<dbReference type="InterPro" id="IPR014047">
    <property type="entry name" value="Chr_Tranpt_l_chain"/>
</dbReference>
<comment type="caution">
    <text evidence="8">The sequence shown here is derived from an EMBL/GenBank/DDBJ whole genome shotgun (WGS) entry which is preliminary data.</text>
</comment>
<evidence type="ECO:0000313" key="9">
    <source>
        <dbReference type="Proteomes" id="UP000231926"/>
    </source>
</evidence>
<feature type="transmembrane region" description="Helical" evidence="7">
    <location>
        <begin position="189"/>
        <end position="210"/>
    </location>
</feature>
<dbReference type="Proteomes" id="UP000231926">
    <property type="component" value="Unassembled WGS sequence"/>
</dbReference>
<keyword evidence="9" id="KW-1185">Reference proteome</keyword>
<feature type="transmembrane region" description="Helical" evidence="7">
    <location>
        <begin position="108"/>
        <end position="126"/>
    </location>
</feature>
<feature type="transmembrane region" description="Helical" evidence="7">
    <location>
        <begin position="320"/>
        <end position="345"/>
    </location>
</feature>
<dbReference type="InterPro" id="IPR003370">
    <property type="entry name" value="Chromate_transpt"/>
</dbReference>
<dbReference type="GO" id="GO:0015109">
    <property type="term" value="F:chromate transmembrane transporter activity"/>
    <property type="evidence" value="ECO:0007669"/>
    <property type="project" value="InterPro"/>
</dbReference>
<dbReference type="Pfam" id="PF02417">
    <property type="entry name" value="Chromate_transp"/>
    <property type="match status" value="2"/>
</dbReference>
<keyword evidence="3" id="KW-1003">Cell membrane</keyword>
<feature type="transmembrane region" description="Helical" evidence="7">
    <location>
        <begin position="75"/>
        <end position="96"/>
    </location>
</feature>
<accession>A0A2M9Y953</accession>
<feature type="transmembrane region" description="Helical" evidence="7">
    <location>
        <begin position="6"/>
        <end position="27"/>
    </location>
</feature>
<dbReference type="PANTHER" id="PTHR33567:SF3">
    <property type="entry name" value="CHROMATE ION TRANSPORTER (EUROFUNG)"/>
    <property type="match status" value="1"/>
</dbReference>
<comment type="similarity">
    <text evidence="2">Belongs to the chromate ion transporter (CHR) (TC 2.A.51) family.</text>
</comment>
<evidence type="ECO:0000256" key="4">
    <source>
        <dbReference type="ARBA" id="ARBA00022692"/>
    </source>
</evidence>
<evidence type="ECO:0000256" key="3">
    <source>
        <dbReference type="ARBA" id="ARBA00022475"/>
    </source>
</evidence>
<dbReference type="AlphaFoldDB" id="A0A2M9Y953"/>
<dbReference type="GO" id="GO:0005886">
    <property type="term" value="C:plasma membrane"/>
    <property type="evidence" value="ECO:0007669"/>
    <property type="project" value="UniProtKB-SubCell"/>
</dbReference>
<evidence type="ECO:0000256" key="6">
    <source>
        <dbReference type="ARBA" id="ARBA00023136"/>
    </source>
</evidence>
<dbReference type="EMBL" id="NPDR01000008">
    <property type="protein sequence ID" value="PJZ48052.1"/>
    <property type="molecule type" value="Genomic_DNA"/>
</dbReference>
<sequence>MKEVFFTFLKLGLISFGGPTAHLAYFYQEFVIRKKWITEEVYKELLAVCQFLPGPASSQLGICIGTLRSGWKSGCIAWIGFTLPSIVLMVGFGILLKSNIVPDLKWVHGLKLVAAAVVAHAILTMWKNSKNHPYKIYMVIGSAIFALVFSGAFTQLIIILIGAGIGFFLFKEESELPYVSVSFSIPKKIAFWSLGFFFLLLFLLPLLGSFSGLSSFAISDSFYRSGALVFGGGHVVLPLLENEVIRQGWVGKEEFLAGYGAAQAMPGPLFTFASYLGYMISGWNGAILSTIFIFLPSFLLVFGFFPLWEKIRNYPKMRTVIDAIQFSALGILLAAFCTPVFTSAVYSAYDLFVFCILFVLMTFLKVPNWLILIIGISAPFLKPF</sequence>
<keyword evidence="5 7" id="KW-1133">Transmembrane helix</keyword>
<name>A0A2M9Y953_9LEPT</name>
<dbReference type="OrthoDB" id="9788907at2"/>
<feature type="transmembrane region" description="Helical" evidence="7">
    <location>
        <begin position="351"/>
        <end position="381"/>
    </location>
</feature>
<feature type="transmembrane region" description="Helical" evidence="7">
    <location>
        <begin position="286"/>
        <end position="308"/>
    </location>
</feature>
<comment type="subcellular location">
    <subcellularLocation>
        <location evidence="1">Cell membrane</location>
        <topology evidence="1">Multi-pass membrane protein</topology>
    </subcellularLocation>
</comment>
<evidence type="ECO:0000256" key="2">
    <source>
        <dbReference type="ARBA" id="ARBA00005262"/>
    </source>
</evidence>